<dbReference type="EMBL" id="BMLV01000001">
    <property type="protein sequence ID" value="GGP02563.1"/>
    <property type="molecule type" value="Genomic_DNA"/>
</dbReference>
<reference evidence="3" key="1">
    <citation type="journal article" date="2019" name="Int. J. Syst. Evol. Microbiol.">
        <title>The Global Catalogue of Microorganisms (GCM) 10K type strain sequencing project: providing services to taxonomists for standard genome sequencing and annotation.</title>
        <authorList>
            <consortium name="The Broad Institute Genomics Platform"/>
            <consortium name="The Broad Institute Genome Sequencing Center for Infectious Disease"/>
            <person name="Wu L."/>
            <person name="Ma J."/>
        </authorList>
    </citation>
    <scope>NUCLEOTIDE SEQUENCE [LARGE SCALE GENOMIC DNA]</scope>
    <source>
        <strain evidence="3">CGMCC 1.7656</strain>
    </source>
</reference>
<dbReference type="Proteomes" id="UP000620064">
    <property type="component" value="Unassembled WGS sequence"/>
</dbReference>
<protein>
    <recommendedName>
        <fullName evidence="4">DoxX-like family protein</fullName>
    </recommendedName>
</protein>
<evidence type="ECO:0000313" key="2">
    <source>
        <dbReference type="EMBL" id="GGP02563.1"/>
    </source>
</evidence>
<sequence length="184" mass="21381">MKLFSRKEFIELLEWVFVLYVALHMSVYGAAKYIQFGDINQYTQPLNSYKGMQLMWAFYAYSKTFSVIIGIFEIVGSVLLILPKTRILGGFILTSILVNIILQDIFYGVHLGALLGAILYQILIFIIFYWHRKQILQAFSKLKLTNALILKNNFLKYVITGILIFIGLYYIPKIMVSIIHFFNI</sequence>
<name>A0ABQ2NHQ6_9FLAO</name>
<evidence type="ECO:0000256" key="1">
    <source>
        <dbReference type="SAM" id="Phobius"/>
    </source>
</evidence>
<evidence type="ECO:0008006" key="4">
    <source>
        <dbReference type="Google" id="ProtNLM"/>
    </source>
</evidence>
<keyword evidence="1" id="KW-0472">Membrane</keyword>
<organism evidence="2 3">
    <name type="scientific">Cloacibacterium rupense</name>
    <dbReference type="NCBI Taxonomy" id="517423"/>
    <lineage>
        <taxon>Bacteria</taxon>
        <taxon>Pseudomonadati</taxon>
        <taxon>Bacteroidota</taxon>
        <taxon>Flavobacteriia</taxon>
        <taxon>Flavobacteriales</taxon>
        <taxon>Weeksellaceae</taxon>
    </lineage>
</organism>
<comment type="caution">
    <text evidence="2">The sequence shown here is derived from an EMBL/GenBank/DDBJ whole genome shotgun (WGS) entry which is preliminary data.</text>
</comment>
<keyword evidence="3" id="KW-1185">Reference proteome</keyword>
<proteinExistence type="predicted"/>
<keyword evidence="1" id="KW-1133">Transmembrane helix</keyword>
<accession>A0ABQ2NHQ6</accession>
<feature type="transmembrane region" description="Helical" evidence="1">
    <location>
        <begin position="54"/>
        <end position="80"/>
    </location>
</feature>
<evidence type="ECO:0000313" key="3">
    <source>
        <dbReference type="Proteomes" id="UP000620064"/>
    </source>
</evidence>
<dbReference type="RefSeq" id="WP_188616739.1">
    <property type="nucleotide sequence ID" value="NZ_BMLV01000001.1"/>
</dbReference>
<gene>
    <name evidence="2" type="ORF">GCM10010992_07530</name>
</gene>
<feature type="transmembrane region" description="Helical" evidence="1">
    <location>
        <begin position="113"/>
        <end position="132"/>
    </location>
</feature>
<feature type="transmembrane region" description="Helical" evidence="1">
    <location>
        <begin position="153"/>
        <end position="171"/>
    </location>
</feature>
<feature type="transmembrane region" description="Helical" evidence="1">
    <location>
        <begin position="12"/>
        <end position="34"/>
    </location>
</feature>
<feature type="transmembrane region" description="Helical" evidence="1">
    <location>
        <begin position="87"/>
        <end position="107"/>
    </location>
</feature>
<keyword evidence="1" id="KW-0812">Transmembrane</keyword>